<feature type="non-terminal residue" evidence="1">
    <location>
        <position position="1"/>
    </location>
</feature>
<sequence>KMAVKRCIKCNSPAYKLIDGRLYCKGCVDGMEMPKKVKQPCNCGCKTATEEKPKKRSWWKKLFENISEAHYR</sequence>
<comment type="caution">
    <text evidence="1">The sequence shown here is derived from an EMBL/GenBank/DDBJ whole genome shotgun (WGS) entry which is preliminary data.</text>
</comment>
<evidence type="ECO:0000313" key="1">
    <source>
        <dbReference type="EMBL" id="KKM69416.1"/>
    </source>
</evidence>
<gene>
    <name evidence="1" type="ORF">LCGC14_1451190</name>
</gene>
<organism evidence="1">
    <name type="scientific">marine sediment metagenome</name>
    <dbReference type="NCBI Taxonomy" id="412755"/>
    <lineage>
        <taxon>unclassified sequences</taxon>
        <taxon>metagenomes</taxon>
        <taxon>ecological metagenomes</taxon>
    </lineage>
</organism>
<reference evidence="1" key="1">
    <citation type="journal article" date="2015" name="Nature">
        <title>Complex archaea that bridge the gap between prokaryotes and eukaryotes.</title>
        <authorList>
            <person name="Spang A."/>
            <person name="Saw J.H."/>
            <person name="Jorgensen S.L."/>
            <person name="Zaremba-Niedzwiedzka K."/>
            <person name="Martijn J."/>
            <person name="Lind A.E."/>
            <person name="van Eijk R."/>
            <person name="Schleper C."/>
            <person name="Guy L."/>
            <person name="Ettema T.J."/>
        </authorList>
    </citation>
    <scope>NUCLEOTIDE SEQUENCE</scope>
</reference>
<name>A0A0F9K468_9ZZZZ</name>
<accession>A0A0F9K468</accession>
<protein>
    <submittedName>
        <fullName evidence="1">Uncharacterized protein</fullName>
    </submittedName>
</protein>
<proteinExistence type="predicted"/>
<dbReference type="EMBL" id="LAZR01009997">
    <property type="protein sequence ID" value="KKM69416.1"/>
    <property type="molecule type" value="Genomic_DNA"/>
</dbReference>
<dbReference type="AlphaFoldDB" id="A0A0F9K468"/>